<dbReference type="Proteomes" id="UP000000960">
    <property type="component" value="Chromosome"/>
</dbReference>
<evidence type="ECO:0000313" key="1">
    <source>
        <dbReference type="EMBL" id="ACV51015.1"/>
    </source>
</evidence>
<dbReference type="RefSeq" id="WP_012808672.1">
    <property type="nucleotide sequence ID" value="NC_013203.1"/>
</dbReference>
<name>C8WA77_LANP1</name>
<dbReference type="STRING" id="521095.Apar_0585"/>
<organism evidence="1 2">
    <name type="scientific">Lancefieldella parvula (strain ATCC 33793 / DSM 20469 / CCUG 32760 / JCM 10300 / KCTC 3663 / VPI 0546 / 1246)</name>
    <name type="common">Atopobium parvulum</name>
    <dbReference type="NCBI Taxonomy" id="521095"/>
    <lineage>
        <taxon>Bacteria</taxon>
        <taxon>Bacillati</taxon>
        <taxon>Actinomycetota</taxon>
        <taxon>Coriobacteriia</taxon>
        <taxon>Coriobacteriales</taxon>
        <taxon>Atopobiaceae</taxon>
        <taxon>Lancefieldella</taxon>
    </lineage>
</organism>
<proteinExistence type="predicted"/>
<sequence>MADTNAIYNSNYVGAAKGRPGGYAAVVDASVDIKSLLDVKKTIKDLIAANPGKIKSLGYISEDGVEFSLDLSSEDKNDWGGNAISSSISKYSEAAKVTFLESAETVLRVIYGDDNVKVETDGSITVRHNPRFTAPRIYIFDAVINETTVKRSIIPIGRIFERDTVKQNSSDFLGYTPTIKCMPAEVFDGDTYRDVFYDTTKAAVTPAAPSQQH</sequence>
<dbReference type="AlphaFoldDB" id="C8WA77"/>
<gene>
    <name evidence="1" type="ordered locus">Apar_0585</name>
</gene>
<evidence type="ECO:0000313" key="2">
    <source>
        <dbReference type="Proteomes" id="UP000000960"/>
    </source>
</evidence>
<dbReference type="GeneID" id="84806110"/>
<dbReference type="HOGENOM" id="CLU_1292251_0_0_11"/>
<accession>C8WA77</accession>
<dbReference type="KEGG" id="apv:Apar_0585"/>
<dbReference type="eggNOG" id="COG5492">
    <property type="taxonomic scope" value="Bacteria"/>
</dbReference>
<dbReference type="EMBL" id="CP001721">
    <property type="protein sequence ID" value="ACV51015.1"/>
    <property type="molecule type" value="Genomic_DNA"/>
</dbReference>
<keyword evidence="2" id="KW-1185">Reference proteome</keyword>
<reference evidence="1 2" key="1">
    <citation type="journal article" date="2009" name="Stand. Genomic Sci.">
        <title>Complete genome sequence of Atopobium parvulum type strain (IPP 1246).</title>
        <authorList>
            <person name="Copeland A."/>
            <person name="Sikorski J."/>
            <person name="Lapidus A."/>
            <person name="Nolan M."/>
            <person name="Del Rio T.G."/>
            <person name="Lucas S."/>
            <person name="Chen F."/>
            <person name="Tice H."/>
            <person name="Pitluck S."/>
            <person name="Cheng J.F."/>
            <person name="Pukall R."/>
            <person name="Chertkov O."/>
            <person name="Brettin T."/>
            <person name="Han C."/>
            <person name="Detter J.C."/>
            <person name="Kuske C."/>
            <person name="Bruce D."/>
            <person name="Goodwin L."/>
            <person name="Ivanova N."/>
            <person name="Mavromatis K."/>
            <person name="Mikhailova N."/>
            <person name="Chen A."/>
            <person name="Palaniappan K."/>
            <person name="Chain P."/>
            <person name="Rohde M."/>
            <person name="Goker M."/>
            <person name="Bristow J."/>
            <person name="Eisen J.A."/>
            <person name="Markowitz V."/>
            <person name="Hugenholtz P."/>
            <person name="Kyrpides N.C."/>
            <person name="Klenk H.P."/>
            <person name="Detter J.C."/>
        </authorList>
    </citation>
    <scope>NUCLEOTIDE SEQUENCE [LARGE SCALE GENOMIC DNA]</scope>
    <source>
        <strain evidence="2">ATCC 33793 / DSM 20469 / CCUG 32760 / JCM 10300 / KCTC 3663 / VPI 0546 / 1246</strain>
    </source>
</reference>
<protein>
    <submittedName>
        <fullName evidence="1">Uncharacterized protein</fullName>
    </submittedName>
</protein>
<dbReference type="OrthoDB" id="2184509at2"/>